<dbReference type="PROSITE" id="PS00629">
    <property type="entry name" value="IMP_1"/>
    <property type="match status" value="1"/>
</dbReference>
<comment type="catalytic activity">
    <reaction evidence="1 4">
        <text>adenosine 3',5'-bisphosphate + H2O = AMP + phosphate</text>
        <dbReference type="Rhea" id="RHEA:10040"/>
        <dbReference type="ChEBI" id="CHEBI:15377"/>
        <dbReference type="ChEBI" id="CHEBI:43474"/>
        <dbReference type="ChEBI" id="CHEBI:58343"/>
        <dbReference type="ChEBI" id="CHEBI:456215"/>
        <dbReference type="EC" id="3.1.3.7"/>
    </reaction>
</comment>
<feature type="binding site" evidence="4">
    <location>
        <position position="64"/>
    </location>
    <ligand>
        <name>Mg(2+)</name>
        <dbReference type="ChEBI" id="CHEBI:18420"/>
        <label>1</label>
    </ligand>
</feature>
<keyword evidence="4 5" id="KW-0378">Hydrolase</keyword>
<comment type="function">
    <text evidence="4">Converts adenosine-3',5'-bisphosphate (PAP) to AMP.</text>
</comment>
<sequence>MNDQYLLTAINAALKAGALIAEVYGQDFAVEIKKDNSPLTLADKLSHKAITESLRHFNIPVISEEGKSIPFEERRGWKQLWMIDPLDGTKEFIRRNGDFTVNIALIESGLPVLGVVYAPVSGKLYYATEAAGSFIATIVDHNIITDIKSLADSAQKLPFTQTPVYTIVASRLHSSVETTYFIEEKTRLHTNIELMQAGSSLKLCMVAEGNADIYPRLAPTMEWDTAAGHAVAKFAGCRVYQYESGVELAYNKENLLNPWFIVEKTADELYNDLQPALSNEKNMNI</sequence>
<dbReference type="InterPro" id="IPR050725">
    <property type="entry name" value="CysQ/Inositol_MonoPase"/>
</dbReference>
<reference evidence="5 6" key="1">
    <citation type="submission" date="2023-07" db="EMBL/GenBank/DDBJ databases">
        <authorList>
            <person name="Lian W.-H."/>
        </authorList>
    </citation>
    <scope>NUCLEOTIDE SEQUENCE [LARGE SCALE GENOMIC DNA]</scope>
    <source>
        <strain evidence="5 6">SYSU DXS3180</strain>
    </source>
</reference>
<feature type="binding site" evidence="4">
    <location>
        <position position="224"/>
    </location>
    <ligand>
        <name>substrate</name>
    </ligand>
</feature>
<proteinExistence type="inferred from homology"/>
<name>A0ABV3Z815_9BACT</name>
<dbReference type="CDD" id="cd01638">
    <property type="entry name" value="CysQ"/>
    <property type="match status" value="1"/>
</dbReference>
<dbReference type="PRINTS" id="PR00377">
    <property type="entry name" value="IMPHPHTASES"/>
</dbReference>
<gene>
    <name evidence="4 5" type="primary">cysQ</name>
    <name evidence="5" type="ORF">QTN47_00775</name>
</gene>
<feature type="binding site" evidence="4">
    <location>
        <position position="84"/>
    </location>
    <ligand>
        <name>Mg(2+)</name>
        <dbReference type="ChEBI" id="CHEBI:18420"/>
        <label>2</label>
    </ligand>
</feature>
<comment type="cofactor">
    <cofactor evidence="4">
        <name>Mg(2+)</name>
        <dbReference type="ChEBI" id="CHEBI:18420"/>
    </cofactor>
</comment>
<feature type="binding site" evidence="4">
    <location>
        <position position="84"/>
    </location>
    <ligand>
        <name>Mg(2+)</name>
        <dbReference type="ChEBI" id="CHEBI:18420"/>
        <label>1</label>
    </ligand>
</feature>
<keyword evidence="2 4" id="KW-0479">Metal-binding</keyword>
<dbReference type="RefSeq" id="WP_369327393.1">
    <property type="nucleotide sequence ID" value="NZ_JAULBC010000001.1"/>
</dbReference>
<keyword evidence="3 4" id="KW-0460">Magnesium</keyword>
<keyword evidence="6" id="KW-1185">Reference proteome</keyword>
<dbReference type="EMBL" id="JAULBC010000001">
    <property type="protein sequence ID" value="MEX6686004.1"/>
    <property type="molecule type" value="Genomic_DNA"/>
</dbReference>
<evidence type="ECO:0000256" key="4">
    <source>
        <dbReference type="HAMAP-Rule" id="MF_02095"/>
    </source>
</evidence>
<dbReference type="Pfam" id="PF00459">
    <property type="entry name" value="Inositol_P"/>
    <property type="match status" value="1"/>
</dbReference>
<accession>A0ABV3Z815</accession>
<protein>
    <recommendedName>
        <fullName evidence="4">3'(2'),5'-bisphosphate nucleotidase CysQ</fullName>
        <ecNumber evidence="4">3.1.3.7</ecNumber>
    </recommendedName>
    <alternativeName>
        <fullName evidence="4">3'(2'),5-bisphosphonucleoside 3'(2')-phosphohydrolase</fullName>
    </alternativeName>
    <alternativeName>
        <fullName evidence="4">3'-phosphoadenosine 5'-phosphate phosphatase</fullName>
        <shortName evidence="4">PAP phosphatase</shortName>
    </alternativeName>
</protein>
<dbReference type="InterPro" id="IPR006240">
    <property type="entry name" value="CysQ"/>
</dbReference>
<comment type="caution">
    <text evidence="5">The sequence shown here is derived from an EMBL/GenBank/DDBJ whole genome shotgun (WGS) entry which is preliminary data.</text>
</comment>
<evidence type="ECO:0000313" key="6">
    <source>
        <dbReference type="Proteomes" id="UP001560573"/>
    </source>
</evidence>
<dbReference type="EC" id="3.1.3.7" evidence="4"/>
<organism evidence="5 6">
    <name type="scientific">Danxiaibacter flavus</name>
    <dbReference type="NCBI Taxonomy" id="3049108"/>
    <lineage>
        <taxon>Bacteria</taxon>
        <taxon>Pseudomonadati</taxon>
        <taxon>Bacteroidota</taxon>
        <taxon>Chitinophagia</taxon>
        <taxon>Chitinophagales</taxon>
        <taxon>Chitinophagaceae</taxon>
        <taxon>Danxiaibacter</taxon>
    </lineage>
</organism>
<dbReference type="SUPFAM" id="SSF56655">
    <property type="entry name" value="Carbohydrate phosphatase"/>
    <property type="match status" value="1"/>
</dbReference>
<evidence type="ECO:0000313" key="5">
    <source>
        <dbReference type="EMBL" id="MEX6686004.1"/>
    </source>
</evidence>
<dbReference type="Gene3D" id="3.40.190.80">
    <property type="match status" value="1"/>
</dbReference>
<feature type="binding site" evidence="4">
    <location>
        <position position="224"/>
    </location>
    <ligand>
        <name>Mg(2+)</name>
        <dbReference type="ChEBI" id="CHEBI:18420"/>
        <label>2</label>
    </ligand>
</feature>
<keyword evidence="4" id="KW-1003">Cell membrane</keyword>
<dbReference type="Gene3D" id="3.30.540.10">
    <property type="entry name" value="Fructose-1,6-Bisphosphatase, subunit A, domain 1"/>
    <property type="match status" value="1"/>
</dbReference>
<evidence type="ECO:0000256" key="3">
    <source>
        <dbReference type="ARBA" id="ARBA00022842"/>
    </source>
</evidence>
<dbReference type="NCBIfam" id="TIGR01331">
    <property type="entry name" value="bisphos_cysQ"/>
    <property type="match status" value="1"/>
</dbReference>
<comment type="similarity">
    <text evidence="4">Belongs to the inositol monophosphatase superfamily. CysQ family.</text>
</comment>
<comment type="subcellular location">
    <subcellularLocation>
        <location evidence="4">Cell membrane</location>
        <topology evidence="4">Peripheral membrane protein</topology>
        <orientation evidence="4">Cytoplasmic side</orientation>
    </subcellularLocation>
</comment>
<feature type="binding site" evidence="4">
    <location>
        <position position="87"/>
    </location>
    <ligand>
        <name>Mg(2+)</name>
        <dbReference type="ChEBI" id="CHEBI:18420"/>
        <label>2</label>
    </ligand>
</feature>
<feature type="binding site" evidence="4">
    <location>
        <position position="64"/>
    </location>
    <ligand>
        <name>substrate</name>
    </ligand>
</feature>
<dbReference type="PANTHER" id="PTHR43028">
    <property type="entry name" value="3'(2'),5'-BISPHOSPHATE NUCLEOTIDASE 1"/>
    <property type="match status" value="1"/>
</dbReference>
<dbReference type="GO" id="GO:0008441">
    <property type="term" value="F:3'(2'),5'-bisphosphate nucleotidase activity"/>
    <property type="evidence" value="ECO:0007669"/>
    <property type="project" value="UniProtKB-EC"/>
</dbReference>
<evidence type="ECO:0000256" key="2">
    <source>
        <dbReference type="ARBA" id="ARBA00022723"/>
    </source>
</evidence>
<feature type="binding site" evidence="4">
    <location>
        <begin position="86"/>
        <end position="89"/>
    </location>
    <ligand>
        <name>substrate</name>
    </ligand>
</feature>
<dbReference type="Proteomes" id="UP001560573">
    <property type="component" value="Unassembled WGS sequence"/>
</dbReference>
<feature type="binding site" evidence="4">
    <location>
        <position position="86"/>
    </location>
    <ligand>
        <name>Mg(2+)</name>
        <dbReference type="ChEBI" id="CHEBI:18420"/>
        <label>1</label>
    </ligand>
</feature>
<dbReference type="InterPro" id="IPR000760">
    <property type="entry name" value="Inositol_monophosphatase-like"/>
</dbReference>
<dbReference type="HAMAP" id="MF_02095">
    <property type="entry name" value="CysQ"/>
    <property type="match status" value="1"/>
</dbReference>
<evidence type="ECO:0000256" key="1">
    <source>
        <dbReference type="ARBA" id="ARBA00001625"/>
    </source>
</evidence>
<dbReference type="InterPro" id="IPR020583">
    <property type="entry name" value="Inositol_monoP_metal-BS"/>
</dbReference>
<dbReference type="PANTHER" id="PTHR43028:SF5">
    <property type="entry name" value="3'(2'),5'-BISPHOSPHATE NUCLEOTIDASE 1"/>
    <property type="match status" value="1"/>
</dbReference>
<keyword evidence="4" id="KW-0472">Membrane</keyword>